<sequence>MPYPFLKHPIDFGDVHSSEEVIKSTWNDFRDALKNREFTYEEVSKATASGFLKVFDELFMLCTDRFECSLKNVERNSYLKRGSILAETEAVDYERFLPKAEFITQSNRFSPVGVEWLYLAVSRKETRAEECTIKECRASSGNRFGICTFSIKREFENKKIIDLTVADDLTYEQINSRLECTYKEICRARFIRSRRRGRAAAITVAENNKIKNAVEDWAFKTYLKLMSEQIFKPLEDTDDRNLMYAPFQCVAQYFLDKGYSGIKYKSTVCESAKDIVLFDKTYAHPVGDIKDFII</sequence>
<evidence type="ECO:0000313" key="2">
    <source>
        <dbReference type="EMBL" id="PDX77033.1"/>
    </source>
</evidence>
<evidence type="ECO:0000313" key="3">
    <source>
        <dbReference type="Proteomes" id="UP000219901"/>
    </source>
</evidence>
<evidence type="ECO:0000313" key="1">
    <source>
        <dbReference type="EMBL" id="PDX71102.1"/>
    </source>
</evidence>
<protein>
    <submittedName>
        <fullName evidence="2">Uncharacterized protein</fullName>
    </submittedName>
</protein>
<reference evidence="2" key="2">
    <citation type="submission" date="2017-07" db="EMBL/GenBank/DDBJ databases">
        <authorList>
            <person name="Sun Z.S."/>
            <person name="Albrecht U."/>
            <person name="Echele G."/>
            <person name="Lee C.C."/>
        </authorList>
    </citation>
    <scope>NUCLEOTIDE SEQUENCE</scope>
    <source>
        <strain evidence="1">CNCM I 4546</strain>
        <strain evidence="2">CNCM I 4573</strain>
    </source>
</reference>
<dbReference type="AlphaFoldDB" id="A0A2A7ADC0"/>
<dbReference type="EMBL" id="NMTW01000007">
    <property type="protein sequence ID" value="PDX77033.1"/>
    <property type="molecule type" value="Genomic_DNA"/>
</dbReference>
<dbReference type="Proteomes" id="UP000220157">
    <property type="component" value="Unassembled WGS sequence"/>
</dbReference>
<proteinExistence type="predicted"/>
<reference evidence="3 4" key="1">
    <citation type="journal article" date="2017" name="Front. Microbiol.">
        <title>New Insights into the Diversity of the Genus Faecalibacterium.</title>
        <authorList>
            <person name="Benevides L."/>
            <person name="Burman S."/>
            <person name="Martin R."/>
            <person name="Robert V."/>
            <person name="Thomas M."/>
            <person name="Miquel S."/>
            <person name="Chain F."/>
            <person name="Sokol H."/>
            <person name="Bermudez-Humaran L.G."/>
            <person name="Morrison M."/>
            <person name="Langella P."/>
            <person name="Azevedo V.A."/>
            <person name="Chatel J.M."/>
            <person name="Soares S."/>
        </authorList>
    </citation>
    <scope>NUCLEOTIDE SEQUENCE [LARGE SCALE GENOMIC DNA]</scope>
    <source>
        <strain evidence="1 3">CNCM I 4546</strain>
        <strain evidence="2 4">CNCM I 4573</strain>
    </source>
</reference>
<evidence type="ECO:0000313" key="4">
    <source>
        <dbReference type="Proteomes" id="UP000220157"/>
    </source>
</evidence>
<dbReference type="Proteomes" id="UP000219901">
    <property type="component" value="Unassembled WGS sequence"/>
</dbReference>
<dbReference type="RefSeq" id="WP_097783995.1">
    <property type="nucleotide sequence ID" value="NZ_JBBNHN010000003.1"/>
</dbReference>
<dbReference type="EMBL" id="NMTV01000073">
    <property type="protein sequence ID" value="PDX71102.1"/>
    <property type="molecule type" value="Genomic_DNA"/>
</dbReference>
<organism evidence="2 4">
    <name type="scientific">Faecalibacterium prausnitzii</name>
    <dbReference type="NCBI Taxonomy" id="853"/>
    <lineage>
        <taxon>Bacteria</taxon>
        <taxon>Bacillati</taxon>
        <taxon>Bacillota</taxon>
        <taxon>Clostridia</taxon>
        <taxon>Eubacteriales</taxon>
        <taxon>Oscillospiraceae</taxon>
        <taxon>Faecalibacterium</taxon>
    </lineage>
</organism>
<name>A0A2A7ADC0_9FIRM</name>
<comment type="caution">
    <text evidence="2">The sequence shown here is derived from an EMBL/GenBank/DDBJ whole genome shotgun (WGS) entry which is preliminary data.</text>
</comment>
<gene>
    <name evidence="1" type="ORF">CGS55_15370</name>
    <name evidence="2" type="ORF">CGS56_01165</name>
</gene>
<accession>A0A2A7ADC0</accession>